<dbReference type="Gene3D" id="2.30.130.40">
    <property type="entry name" value="LON domain-like"/>
    <property type="match status" value="1"/>
</dbReference>
<evidence type="ECO:0000256" key="9">
    <source>
        <dbReference type="HAMAP-Rule" id="MF_01973"/>
    </source>
</evidence>
<dbReference type="InterPro" id="IPR046336">
    <property type="entry name" value="Lon_prtase_N_sf"/>
</dbReference>
<dbReference type="HAMAP" id="MF_01973">
    <property type="entry name" value="lon_bact"/>
    <property type="match status" value="1"/>
</dbReference>
<feature type="domain" description="Lon N-terminal" evidence="15">
    <location>
        <begin position="10"/>
        <end position="203"/>
    </location>
</feature>
<dbReference type="PROSITE" id="PS51787">
    <property type="entry name" value="LON_N"/>
    <property type="match status" value="1"/>
</dbReference>
<dbReference type="Gene3D" id="1.20.5.5270">
    <property type="match status" value="1"/>
</dbReference>
<evidence type="ECO:0000259" key="14">
    <source>
        <dbReference type="PROSITE" id="PS51786"/>
    </source>
</evidence>
<dbReference type="EMBL" id="JBHUIP010000001">
    <property type="protein sequence ID" value="MFD2261318.1"/>
    <property type="molecule type" value="Genomic_DNA"/>
</dbReference>
<feature type="domain" description="Lon proteolytic" evidence="14">
    <location>
        <begin position="590"/>
        <end position="771"/>
    </location>
</feature>
<evidence type="ECO:0000313" key="16">
    <source>
        <dbReference type="EMBL" id="MFD2261318.1"/>
    </source>
</evidence>
<dbReference type="SMART" id="SM00382">
    <property type="entry name" value="AAA"/>
    <property type="match status" value="1"/>
</dbReference>
<dbReference type="Gene3D" id="3.30.230.10">
    <property type="match status" value="1"/>
</dbReference>
<dbReference type="InterPro" id="IPR003593">
    <property type="entry name" value="AAA+_ATPase"/>
</dbReference>
<keyword evidence="6 9" id="KW-0720">Serine protease</keyword>
<dbReference type="SUPFAM" id="SSF88697">
    <property type="entry name" value="PUA domain-like"/>
    <property type="match status" value="1"/>
</dbReference>
<dbReference type="Gene3D" id="1.10.8.60">
    <property type="match status" value="1"/>
</dbReference>
<comment type="similarity">
    <text evidence="9 10 11 12">Belongs to the peptidase S16 family.</text>
</comment>
<feature type="active site" evidence="9 11">
    <location>
        <position position="677"/>
    </location>
</feature>
<sequence>MYETTSGALYPVLPLRDIVVFPHMIVPLFVGREKSVKALEDVMKDDKQILLVTQKNAGQDDPNPDDLYQVGTVATVLQLLKLPDNTVKVLVEGSSRARVEKYAENPNFFQAHAVALDDKDVETEEIEALARAVVSQFEQYLKLNKKIPPEVLVSVQQIDDPSRLADTIAANLGLKIQEKQELLDLVSVPERLERIYGYMEGEIGVLQVEKRIRNRVKRQMEKTQREYYLNEQLKAIQKELGEGEDGRDESAEIEERINKTKLSKEAHDKAMQELKKLRSMSPMSAEATVVRNYLDWILSIPWKTRSKVKRDLKLAEKVLNTDHYGLDKVKERILEYLAVQLRMTKLKGPILCLVGPPGVGKTSLGKSIAKATGRNFVRVSLGGVRDEAEVRGHRRTYIGSMPGKVIQGMKKAKTSNPFFLLDEIDKLGADWRGDPSSALLEVLDPEQNSTFNDHYLEVDYDLSDVMFVTTANSLRMPQPLLDRMEVIRIPGYTEDEKVEISKRHLIQKAVKDHGLKKGEWSVSDDALRDLIRHYTREAGVRNLEREISNLARKAVKEIMLGKVKAVNVTRRNIEKFAGVKRYRYGEAEGEDMVGVVTGLAWTEVGGELLTIEAVSLPGKGKVTATGKLGDVMKESVQAAESFVKSRAAAFGIKPSLLDKRDIHVHVPEGATPKDGPSAGVAMTTAIVSVLTGIPIRKDVAMTGEITLRGRVLPIGGLKEKLLAALRGGLKTVMIPAENEKDLAEIPDNVKKGLEIIPVTTAEQLLGHALAGPLNPLDSAEEAEAPTAQKPEADGQSGVVTH</sequence>
<dbReference type="EC" id="3.4.21.53" evidence="9 10"/>
<evidence type="ECO:0000256" key="7">
    <source>
        <dbReference type="ARBA" id="ARBA00022840"/>
    </source>
</evidence>
<evidence type="ECO:0000256" key="4">
    <source>
        <dbReference type="ARBA" id="ARBA00022741"/>
    </source>
</evidence>
<dbReference type="Pfam" id="PF00004">
    <property type="entry name" value="AAA"/>
    <property type="match status" value="1"/>
</dbReference>
<dbReference type="InterPro" id="IPR014721">
    <property type="entry name" value="Ribsml_uS5_D2-typ_fold_subgr"/>
</dbReference>
<protein>
    <recommendedName>
        <fullName evidence="9 10">Lon protease</fullName>
        <ecNumber evidence="9 10">3.4.21.53</ecNumber>
    </recommendedName>
    <alternativeName>
        <fullName evidence="9">ATP-dependent protease La</fullName>
    </alternativeName>
</protein>
<organism evidence="16 17">
    <name type="scientific">Lacibacterium aquatile</name>
    <dbReference type="NCBI Taxonomy" id="1168082"/>
    <lineage>
        <taxon>Bacteria</taxon>
        <taxon>Pseudomonadati</taxon>
        <taxon>Pseudomonadota</taxon>
        <taxon>Alphaproteobacteria</taxon>
        <taxon>Rhodospirillales</taxon>
        <taxon>Rhodospirillaceae</taxon>
    </lineage>
</organism>
<dbReference type="InterPro" id="IPR054594">
    <property type="entry name" value="Lon_lid"/>
</dbReference>
<evidence type="ECO:0000256" key="13">
    <source>
        <dbReference type="SAM" id="MobiDB-lite"/>
    </source>
</evidence>
<keyword evidence="7 9" id="KW-0067">ATP-binding</keyword>
<evidence type="ECO:0000259" key="15">
    <source>
        <dbReference type="PROSITE" id="PS51787"/>
    </source>
</evidence>
<keyword evidence="4 9" id="KW-0547">Nucleotide-binding</keyword>
<dbReference type="SMART" id="SM00464">
    <property type="entry name" value="LON"/>
    <property type="match status" value="1"/>
</dbReference>
<evidence type="ECO:0000256" key="12">
    <source>
        <dbReference type="RuleBase" id="RU000591"/>
    </source>
</evidence>
<dbReference type="InterPro" id="IPR008268">
    <property type="entry name" value="Peptidase_S16_AS"/>
</dbReference>
<keyword evidence="5 9" id="KW-0378">Hydrolase</keyword>
<keyword evidence="3 9" id="KW-0645">Protease</keyword>
<keyword evidence="8 9" id="KW-0346">Stress response</keyword>
<dbReference type="InterPro" id="IPR015947">
    <property type="entry name" value="PUA-like_sf"/>
</dbReference>
<dbReference type="Gene3D" id="3.40.50.300">
    <property type="entry name" value="P-loop containing nucleotide triphosphate hydrolases"/>
    <property type="match status" value="1"/>
</dbReference>
<dbReference type="RefSeq" id="WP_379873916.1">
    <property type="nucleotide sequence ID" value="NZ_JBHUIP010000001.1"/>
</dbReference>
<feature type="active site" evidence="9 11">
    <location>
        <position position="720"/>
    </location>
</feature>
<dbReference type="InterPro" id="IPR003959">
    <property type="entry name" value="ATPase_AAA_core"/>
</dbReference>
<comment type="induction">
    <text evidence="9">By heat shock.</text>
</comment>
<evidence type="ECO:0000256" key="11">
    <source>
        <dbReference type="PROSITE-ProRule" id="PRU01122"/>
    </source>
</evidence>
<dbReference type="InterPro" id="IPR003111">
    <property type="entry name" value="Lon_prtase_N"/>
</dbReference>
<evidence type="ECO:0000256" key="10">
    <source>
        <dbReference type="PIRNR" id="PIRNR001174"/>
    </source>
</evidence>
<dbReference type="PIRSF" id="PIRSF001174">
    <property type="entry name" value="Lon_proteas"/>
    <property type="match status" value="1"/>
</dbReference>
<gene>
    <name evidence="9 16" type="primary">lon</name>
    <name evidence="16" type="ORF">ACFSM5_00355</name>
</gene>
<name>A0ABW5DLF6_9PROT</name>
<dbReference type="Pfam" id="PF05362">
    <property type="entry name" value="Lon_C"/>
    <property type="match status" value="1"/>
</dbReference>
<evidence type="ECO:0000256" key="2">
    <source>
        <dbReference type="ARBA" id="ARBA00022490"/>
    </source>
</evidence>
<comment type="catalytic activity">
    <reaction evidence="9 10 11">
        <text>Hydrolysis of proteins in presence of ATP.</text>
        <dbReference type="EC" id="3.4.21.53"/>
    </reaction>
</comment>
<dbReference type="InterPro" id="IPR027417">
    <property type="entry name" value="P-loop_NTPase"/>
</dbReference>
<dbReference type="PROSITE" id="PS51786">
    <property type="entry name" value="LON_PROTEOLYTIC"/>
    <property type="match status" value="1"/>
</dbReference>
<dbReference type="Pfam" id="PF02190">
    <property type="entry name" value="LON_substr_bdg"/>
    <property type="match status" value="1"/>
</dbReference>
<dbReference type="Gene3D" id="1.20.58.1480">
    <property type="match status" value="1"/>
</dbReference>
<evidence type="ECO:0000256" key="8">
    <source>
        <dbReference type="ARBA" id="ARBA00023016"/>
    </source>
</evidence>
<evidence type="ECO:0000256" key="6">
    <source>
        <dbReference type="ARBA" id="ARBA00022825"/>
    </source>
</evidence>
<dbReference type="InterPro" id="IPR004815">
    <property type="entry name" value="Lon_bac/euk-typ"/>
</dbReference>
<evidence type="ECO:0000313" key="17">
    <source>
        <dbReference type="Proteomes" id="UP001597295"/>
    </source>
</evidence>
<dbReference type="PRINTS" id="PR00830">
    <property type="entry name" value="ENDOLAPTASE"/>
</dbReference>
<dbReference type="NCBIfam" id="NF008053">
    <property type="entry name" value="PRK10787.1"/>
    <property type="match status" value="1"/>
</dbReference>
<accession>A0ABW5DLF6</accession>
<dbReference type="SUPFAM" id="SSF54211">
    <property type="entry name" value="Ribosomal protein S5 domain 2-like"/>
    <property type="match status" value="1"/>
</dbReference>
<dbReference type="PROSITE" id="PS01046">
    <property type="entry name" value="LON_SER"/>
    <property type="match status" value="1"/>
</dbReference>
<dbReference type="InterPro" id="IPR008269">
    <property type="entry name" value="Lon_proteolytic"/>
</dbReference>
<feature type="region of interest" description="Disordered" evidence="13">
    <location>
        <begin position="772"/>
        <end position="801"/>
    </location>
</feature>
<dbReference type="InterPro" id="IPR027543">
    <property type="entry name" value="Lon_bac"/>
</dbReference>
<reference evidence="17" key="1">
    <citation type="journal article" date="2019" name="Int. J. Syst. Evol. Microbiol.">
        <title>The Global Catalogue of Microorganisms (GCM) 10K type strain sequencing project: providing services to taxonomists for standard genome sequencing and annotation.</title>
        <authorList>
            <consortium name="The Broad Institute Genomics Platform"/>
            <consortium name="The Broad Institute Genome Sequencing Center for Infectious Disease"/>
            <person name="Wu L."/>
            <person name="Ma J."/>
        </authorList>
    </citation>
    <scope>NUCLEOTIDE SEQUENCE [LARGE SCALE GENOMIC DNA]</scope>
    <source>
        <strain evidence="17">CGMCC 1.19062</strain>
    </source>
</reference>
<dbReference type="GO" id="GO:0004252">
    <property type="term" value="F:serine-type endopeptidase activity"/>
    <property type="evidence" value="ECO:0007669"/>
    <property type="project" value="UniProtKB-EC"/>
</dbReference>
<dbReference type="Proteomes" id="UP001597295">
    <property type="component" value="Unassembled WGS sequence"/>
</dbReference>
<dbReference type="SUPFAM" id="SSF52540">
    <property type="entry name" value="P-loop containing nucleoside triphosphate hydrolases"/>
    <property type="match status" value="1"/>
</dbReference>
<dbReference type="NCBIfam" id="TIGR00763">
    <property type="entry name" value="lon"/>
    <property type="match status" value="1"/>
</dbReference>
<comment type="caution">
    <text evidence="16">The sequence shown here is derived from an EMBL/GenBank/DDBJ whole genome shotgun (WGS) entry which is preliminary data.</text>
</comment>
<dbReference type="PANTHER" id="PTHR10046">
    <property type="entry name" value="ATP DEPENDENT LON PROTEASE FAMILY MEMBER"/>
    <property type="match status" value="1"/>
</dbReference>
<keyword evidence="2 9" id="KW-0963">Cytoplasm</keyword>
<proteinExistence type="evidence at transcript level"/>
<comment type="subcellular location">
    <subcellularLocation>
        <location evidence="1 9 10">Cytoplasm</location>
    </subcellularLocation>
</comment>
<dbReference type="Pfam" id="PF22667">
    <property type="entry name" value="Lon_lid"/>
    <property type="match status" value="1"/>
</dbReference>
<evidence type="ECO:0000256" key="3">
    <source>
        <dbReference type="ARBA" id="ARBA00022670"/>
    </source>
</evidence>
<dbReference type="CDD" id="cd19500">
    <property type="entry name" value="RecA-like_Lon"/>
    <property type="match status" value="1"/>
</dbReference>
<evidence type="ECO:0000256" key="5">
    <source>
        <dbReference type="ARBA" id="ARBA00022801"/>
    </source>
</evidence>
<comment type="function">
    <text evidence="9">ATP-dependent serine protease that mediates the selective degradation of mutant and abnormal proteins as well as certain short-lived regulatory proteins. Required for cellular homeostasis and for survival from DNA damage and developmental changes induced by stress. Degrades polypeptides processively to yield small peptide fragments that are 5 to 10 amino acids long. Binds to DNA in a double-stranded, site-specific manner.</text>
</comment>
<keyword evidence="17" id="KW-1185">Reference proteome</keyword>
<evidence type="ECO:0000256" key="1">
    <source>
        <dbReference type="ARBA" id="ARBA00004496"/>
    </source>
</evidence>
<dbReference type="InterPro" id="IPR027065">
    <property type="entry name" value="Lon_Prtase"/>
</dbReference>
<feature type="binding site" evidence="9">
    <location>
        <begin position="355"/>
        <end position="362"/>
    </location>
    <ligand>
        <name>ATP</name>
        <dbReference type="ChEBI" id="CHEBI:30616"/>
    </ligand>
</feature>
<comment type="subunit">
    <text evidence="9 10">Homohexamer. Organized in a ring with a central cavity.</text>
</comment>
<dbReference type="InterPro" id="IPR020568">
    <property type="entry name" value="Ribosomal_Su5_D2-typ_SF"/>
</dbReference>